<keyword evidence="7" id="KW-1185">Reference proteome</keyword>
<comment type="similarity">
    <text evidence="1">Belongs to the Gfa family.</text>
</comment>
<name>A0A9W8N9V2_9PEZI</name>
<evidence type="ECO:0000256" key="1">
    <source>
        <dbReference type="ARBA" id="ARBA00005495"/>
    </source>
</evidence>
<comment type="caution">
    <text evidence="6">The sequence shown here is derived from an EMBL/GenBank/DDBJ whole genome shotgun (WGS) entry which is preliminary data.</text>
</comment>
<dbReference type="PANTHER" id="PTHR33337:SF39">
    <property type="entry name" value="DUF636 DOMAIN PROTEIN (AFU_ORTHOLOGUE AFUA_6G11530)"/>
    <property type="match status" value="1"/>
</dbReference>
<dbReference type="EMBL" id="JANPWZ010001624">
    <property type="protein sequence ID" value="KAJ3564367.1"/>
    <property type="molecule type" value="Genomic_DNA"/>
</dbReference>
<evidence type="ECO:0000313" key="7">
    <source>
        <dbReference type="Proteomes" id="UP001148614"/>
    </source>
</evidence>
<feature type="domain" description="CENP-V/GFA" evidence="5">
    <location>
        <begin position="4"/>
        <end position="113"/>
    </location>
</feature>
<dbReference type="SUPFAM" id="SSF51316">
    <property type="entry name" value="Mss4-like"/>
    <property type="match status" value="1"/>
</dbReference>
<evidence type="ECO:0000259" key="5">
    <source>
        <dbReference type="PROSITE" id="PS51891"/>
    </source>
</evidence>
<organism evidence="6 7">
    <name type="scientific">Xylaria arbuscula</name>
    <dbReference type="NCBI Taxonomy" id="114810"/>
    <lineage>
        <taxon>Eukaryota</taxon>
        <taxon>Fungi</taxon>
        <taxon>Dikarya</taxon>
        <taxon>Ascomycota</taxon>
        <taxon>Pezizomycotina</taxon>
        <taxon>Sordariomycetes</taxon>
        <taxon>Xylariomycetidae</taxon>
        <taxon>Xylariales</taxon>
        <taxon>Xylariaceae</taxon>
        <taxon>Xylaria</taxon>
    </lineage>
</organism>
<evidence type="ECO:0000313" key="6">
    <source>
        <dbReference type="EMBL" id="KAJ3564367.1"/>
    </source>
</evidence>
<protein>
    <recommendedName>
        <fullName evidence="5">CENP-V/GFA domain-containing protein</fullName>
    </recommendedName>
</protein>
<reference evidence="6" key="1">
    <citation type="submission" date="2022-07" db="EMBL/GenBank/DDBJ databases">
        <title>Genome Sequence of Xylaria arbuscula.</title>
        <authorList>
            <person name="Buettner E."/>
        </authorList>
    </citation>
    <scope>NUCLEOTIDE SEQUENCE</scope>
    <source>
        <strain evidence="6">VT107</strain>
    </source>
</reference>
<gene>
    <name evidence="6" type="ORF">NPX13_g7871</name>
</gene>
<evidence type="ECO:0000256" key="2">
    <source>
        <dbReference type="ARBA" id="ARBA00022723"/>
    </source>
</evidence>
<keyword evidence="4" id="KW-0456">Lyase</keyword>
<dbReference type="PROSITE" id="PS51891">
    <property type="entry name" value="CENP_V_GFA"/>
    <property type="match status" value="1"/>
</dbReference>
<evidence type="ECO:0000256" key="4">
    <source>
        <dbReference type="ARBA" id="ARBA00023239"/>
    </source>
</evidence>
<accession>A0A9W8N9V2</accession>
<evidence type="ECO:0000256" key="3">
    <source>
        <dbReference type="ARBA" id="ARBA00022833"/>
    </source>
</evidence>
<dbReference type="Proteomes" id="UP001148614">
    <property type="component" value="Unassembled WGS sequence"/>
</dbReference>
<dbReference type="GO" id="GO:0016846">
    <property type="term" value="F:carbon-sulfur lyase activity"/>
    <property type="evidence" value="ECO:0007669"/>
    <property type="project" value="InterPro"/>
</dbReference>
<dbReference type="Gene3D" id="3.90.1590.10">
    <property type="entry name" value="glutathione-dependent formaldehyde- activating enzyme (gfa)"/>
    <property type="match status" value="1"/>
</dbReference>
<keyword evidence="3" id="KW-0862">Zinc</keyword>
<dbReference type="AlphaFoldDB" id="A0A9W8N9V2"/>
<dbReference type="InterPro" id="IPR011057">
    <property type="entry name" value="Mss4-like_sf"/>
</dbReference>
<sequence length="140" mass="14999">MSERTASCLCGAIKIEIQGSPFLQNLCHCESCQKYTGATFGTMAAYKNEQLKFTESEADVLKTYNDTTPESGGTLKRSFCGNCGSPVRVQSSKNPGASVIPVGIIDGGKDDFKPQIEFFCKRKAGWVGAIEGAKTVDAMP</sequence>
<proteinExistence type="inferred from homology"/>
<dbReference type="InterPro" id="IPR006913">
    <property type="entry name" value="CENP-V/GFA"/>
</dbReference>
<dbReference type="VEuPathDB" id="FungiDB:F4678DRAFT_142936"/>
<dbReference type="GO" id="GO:0046872">
    <property type="term" value="F:metal ion binding"/>
    <property type="evidence" value="ECO:0007669"/>
    <property type="project" value="UniProtKB-KW"/>
</dbReference>
<dbReference type="PANTHER" id="PTHR33337">
    <property type="entry name" value="GFA DOMAIN-CONTAINING PROTEIN"/>
    <property type="match status" value="1"/>
</dbReference>
<keyword evidence="2" id="KW-0479">Metal-binding</keyword>
<dbReference type="Pfam" id="PF04828">
    <property type="entry name" value="GFA"/>
    <property type="match status" value="1"/>
</dbReference>